<dbReference type="SMART" id="SM00028">
    <property type="entry name" value="TPR"/>
    <property type="match status" value="3"/>
</dbReference>
<evidence type="ECO:0000256" key="5">
    <source>
        <dbReference type="ARBA" id="ARBA00023242"/>
    </source>
</evidence>
<dbReference type="KEGG" id="ago:AGOS_ABL100W"/>
<dbReference type="GeneID" id="4619310"/>
<gene>
    <name evidence="9" type="ORF">AGOS_ABL100W</name>
</gene>
<dbReference type="GO" id="GO:0046540">
    <property type="term" value="C:U4/U6 x U5 tri-snRNP complex"/>
    <property type="evidence" value="ECO:0000318"/>
    <property type="project" value="GO_Central"/>
</dbReference>
<dbReference type="AlphaFoldDB" id="Q75DX3"/>
<dbReference type="eggNOG" id="KOG0495">
    <property type="taxonomic scope" value="Eukaryota"/>
</dbReference>
<dbReference type="PANTHER" id="PTHR11246:SF1">
    <property type="entry name" value="PRE-MRNA-PROCESSING FACTOR 6"/>
    <property type="match status" value="1"/>
</dbReference>
<dbReference type="GO" id="GO:0071001">
    <property type="term" value="C:U4/U6 snRNP"/>
    <property type="evidence" value="ECO:0007669"/>
    <property type="project" value="EnsemblFungi"/>
</dbReference>
<dbReference type="GO" id="GO:0000244">
    <property type="term" value="P:spliceosomal tri-snRNP complex assembly"/>
    <property type="evidence" value="ECO:0000318"/>
    <property type="project" value="GO_Central"/>
</dbReference>
<protein>
    <submittedName>
        <fullName evidence="9">ABL100Wp</fullName>
    </submittedName>
</protein>
<dbReference type="EMBL" id="AE016815">
    <property type="protein sequence ID" value="AAS50671.1"/>
    <property type="molecule type" value="Genomic_DNA"/>
</dbReference>
<dbReference type="STRING" id="284811.Q75DX3"/>
<dbReference type="GO" id="GO:0000398">
    <property type="term" value="P:mRNA splicing, via spliceosome"/>
    <property type="evidence" value="ECO:0000318"/>
    <property type="project" value="GO_Central"/>
</dbReference>
<evidence type="ECO:0000313" key="9">
    <source>
        <dbReference type="EMBL" id="AAS50671.1"/>
    </source>
</evidence>
<sequence length="905" mass="103119">MCENQGLETPLSSLTTAERTAMSRSRPSFLDQEPPPGYVAGIGRGAIGFASKAESAQSSYRRPSRLNEGHASGNRESGLQQEAALEQFKDHDEDKEADEIYAALDIRLTKKTAKQPQRSADSDKVKNTQDYFVDLKRQLAGLTESDWMSIPDAGDLTRRNKRQRSEYQQQLKTYAAPDSLLPGARVDLMKLTEEREKLLGHQLDANFQPDTQKQVASTEQYLAELESSTSTAELEAPSQDVTKARKMLAAYRRSDPKQPQGWIASAKLEERVNRFHSAKAIIDQGCQECPRDEDIWLENIRLNSSDVNYCKIIVAQAIQFNSKSERLWLTAIELEGENFNKLRVVRKALRNIPKSEKLWILAVRLEPDTKEVVKILSKATQILPTSPQLWKLLIKNQGPDEIRTTIQEARKSMPHNVDLCILEADIKLQATTDESKKLQLLSESIKSVSSDNKPLTFNQWLVYITNAELDACSPKTIMALVGACFTEFATEVQVTEVLAMLQTVKSESKVTKLSVCRCLALRDPSKLTFWSYYIDLCRNEGECSHLYETWETLLKGVTMVKKYPAILLMYSKEIWKMENDEVRALSILDKGIAIKPDHLAFWNAKLKLLLTMRDYETAESTLMHMKDSICFTQAAGRDRLIRDYVIFLCFRGNHDGAVGFLNSMLSKDPENPQLYLLLSRVYSETSHLTKALDLLSSAVKKLPSSDKLWIQLAYLQEHDLNTIKARSTLELGQLKNSSSIALYEARAELEDRLGNREHARLLVQEGIRKFPKSPELWVLNIRFLARKSLRKTMFQDALKNTDSHGTVLVEIGKLFYIEKQYEMALKWFERASETFPRLGDGWAWYYQTLSKLGKDTSGVLRSAEEREPDSGKLWDHVCEKNKTLYALPSDIIRLCRSEIERGAWQ</sequence>
<dbReference type="InterPro" id="IPR045075">
    <property type="entry name" value="Syf1-like"/>
</dbReference>
<accession>Q75DX3</accession>
<dbReference type="RefSeq" id="NP_982847.1">
    <property type="nucleotide sequence ID" value="NM_208200.2"/>
</dbReference>
<feature type="repeat" description="TPR" evidence="6">
    <location>
        <begin position="672"/>
        <end position="705"/>
    </location>
</feature>
<keyword evidence="2" id="KW-0507">mRNA processing</keyword>
<dbReference type="PANTHER" id="PTHR11246">
    <property type="entry name" value="PRE-MRNA SPLICING FACTOR"/>
    <property type="match status" value="1"/>
</dbReference>
<evidence type="ECO:0000256" key="4">
    <source>
        <dbReference type="ARBA" id="ARBA00023187"/>
    </source>
</evidence>
<evidence type="ECO:0000256" key="1">
    <source>
        <dbReference type="ARBA" id="ARBA00004123"/>
    </source>
</evidence>
<dbReference type="InParanoid" id="Q75DX3"/>
<reference evidence="9 10" key="1">
    <citation type="journal article" date="2004" name="Science">
        <title>The Ashbya gossypii genome as a tool for mapping the ancient Saccharomyces cerevisiae genome.</title>
        <authorList>
            <person name="Dietrich F.S."/>
            <person name="Voegeli S."/>
            <person name="Brachat S."/>
            <person name="Lerch A."/>
            <person name="Gates K."/>
            <person name="Steiner S."/>
            <person name="Mohr C."/>
            <person name="Pohlmann R."/>
            <person name="Luedi P."/>
            <person name="Choi S."/>
            <person name="Wing R.A."/>
            <person name="Flavier A."/>
            <person name="Gaffney T.D."/>
            <person name="Philippsen P."/>
        </authorList>
    </citation>
    <scope>NUCLEOTIDE SEQUENCE [LARGE SCALE GENOMIC DNA]</scope>
    <source>
        <strain evidence="10">ATCC 10895 / CBS 109.51 / FGSC 9923 / NRRL Y-1056</strain>
    </source>
</reference>
<feature type="compositionally biased region" description="Polar residues" evidence="7">
    <location>
        <begin position="1"/>
        <end position="26"/>
    </location>
</feature>
<dbReference type="GO" id="GO:0071013">
    <property type="term" value="C:catalytic step 2 spliceosome"/>
    <property type="evidence" value="ECO:0000318"/>
    <property type="project" value="GO_Central"/>
</dbReference>
<dbReference type="Gene3D" id="1.25.40.10">
    <property type="entry name" value="Tetratricopeptide repeat domain"/>
    <property type="match status" value="3"/>
</dbReference>
<feature type="domain" description="PRP1 splicing factor N-terminal" evidence="8">
    <location>
        <begin position="34"/>
        <end position="159"/>
    </location>
</feature>
<feature type="repeat" description="TPR" evidence="6">
    <location>
        <begin position="805"/>
        <end position="838"/>
    </location>
</feature>
<proteinExistence type="predicted"/>
<keyword evidence="5" id="KW-0539">Nucleus</keyword>
<comment type="subcellular location">
    <subcellularLocation>
        <location evidence="1">Nucleus</location>
    </subcellularLocation>
</comment>
<dbReference type="OMA" id="DGWAWYY"/>
<dbReference type="PROSITE" id="PS50005">
    <property type="entry name" value="TPR"/>
    <property type="match status" value="2"/>
</dbReference>
<dbReference type="FunCoup" id="Q75DX3">
    <property type="interactions" value="491"/>
</dbReference>
<evidence type="ECO:0000256" key="7">
    <source>
        <dbReference type="SAM" id="MobiDB-lite"/>
    </source>
</evidence>
<dbReference type="Pfam" id="PF14559">
    <property type="entry name" value="TPR_19"/>
    <property type="match status" value="1"/>
</dbReference>
<dbReference type="InterPro" id="IPR011990">
    <property type="entry name" value="TPR-like_helical_dom_sf"/>
</dbReference>
<dbReference type="SMART" id="SM00386">
    <property type="entry name" value="HAT"/>
    <property type="match status" value="6"/>
</dbReference>
<dbReference type="Proteomes" id="UP000000591">
    <property type="component" value="Chromosome II"/>
</dbReference>
<evidence type="ECO:0000256" key="3">
    <source>
        <dbReference type="ARBA" id="ARBA00022737"/>
    </source>
</evidence>
<dbReference type="OrthoDB" id="440128at2759"/>
<dbReference type="InterPro" id="IPR010491">
    <property type="entry name" value="PRP1_N"/>
</dbReference>
<reference evidence="10" key="2">
    <citation type="journal article" date="2013" name="G3 (Bethesda)">
        <title>Genomes of Ashbya fungi isolated from insects reveal four mating-type loci, numerous translocations, lack of transposons, and distinct gene duplications.</title>
        <authorList>
            <person name="Dietrich F.S."/>
            <person name="Voegeli S."/>
            <person name="Kuo S."/>
            <person name="Philippsen P."/>
        </authorList>
    </citation>
    <scope>GENOME REANNOTATION</scope>
    <source>
        <strain evidence="10">ATCC 10895 / CBS 109.51 / FGSC 9923 / NRRL Y-1056</strain>
    </source>
</reference>
<keyword evidence="4" id="KW-0508">mRNA splicing</keyword>
<evidence type="ECO:0000313" key="10">
    <source>
        <dbReference type="Proteomes" id="UP000000591"/>
    </source>
</evidence>
<dbReference type="InterPro" id="IPR003107">
    <property type="entry name" value="HAT"/>
</dbReference>
<evidence type="ECO:0000256" key="2">
    <source>
        <dbReference type="ARBA" id="ARBA00022664"/>
    </source>
</evidence>
<dbReference type="HOGENOM" id="CLU_007010_0_0_1"/>
<dbReference type="InterPro" id="IPR019734">
    <property type="entry name" value="TPR_rpt"/>
</dbReference>
<keyword evidence="6" id="KW-0802">TPR repeat</keyword>
<organism evidence="9 10">
    <name type="scientific">Eremothecium gossypii (strain ATCC 10895 / CBS 109.51 / FGSC 9923 / NRRL Y-1056)</name>
    <name type="common">Yeast</name>
    <name type="synonym">Ashbya gossypii</name>
    <dbReference type="NCBI Taxonomy" id="284811"/>
    <lineage>
        <taxon>Eukaryota</taxon>
        <taxon>Fungi</taxon>
        <taxon>Dikarya</taxon>
        <taxon>Ascomycota</taxon>
        <taxon>Saccharomycotina</taxon>
        <taxon>Saccharomycetes</taxon>
        <taxon>Saccharomycetales</taxon>
        <taxon>Saccharomycetaceae</taxon>
        <taxon>Eremothecium</taxon>
    </lineage>
</organism>
<dbReference type="SUPFAM" id="SSF48452">
    <property type="entry name" value="TPR-like"/>
    <property type="match status" value="3"/>
</dbReference>
<name>Q75DX3_EREGS</name>
<keyword evidence="10" id="KW-1185">Reference proteome</keyword>
<evidence type="ECO:0000259" key="8">
    <source>
        <dbReference type="Pfam" id="PF06424"/>
    </source>
</evidence>
<dbReference type="Pfam" id="PF06424">
    <property type="entry name" value="PRP1_N"/>
    <property type="match status" value="1"/>
</dbReference>
<evidence type="ECO:0000256" key="6">
    <source>
        <dbReference type="PROSITE-ProRule" id="PRU00339"/>
    </source>
</evidence>
<feature type="region of interest" description="Disordered" evidence="7">
    <location>
        <begin position="1"/>
        <end position="80"/>
    </location>
</feature>
<keyword evidence="3" id="KW-0677">Repeat</keyword>